<feature type="region of interest" description="Disordered" evidence="1">
    <location>
        <begin position="507"/>
        <end position="598"/>
    </location>
</feature>
<accession>A0A0G2FY19</accession>
<reference evidence="3 4" key="2">
    <citation type="submission" date="2015-05" db="EMBL/GenBank/DDBJ databases">
        <authorList>
            <person name="Morales-Cruz A."/>
            <person name="Amrine K.C."/>
            <person name="Cantu D."/>
        </authorList>
    </citation>
    <scope>NUCLEOTIDE SEQUENCE [LARGE SCALE GENOMIC DNA]</scope>
    <source>
        <strain evidence="3">DA912</strain>
    </source>
</reference>
<feature type="chain" id="PRO_5002544426" evidence="2">
    <location>
        <begin position="20"/>
        <end position="726"/>
    </location>
</feature>
<feature type="region of interest" description="Disordered" evidence="1">
    <location>
        <begin position="42"/>
        <end position="96"/>
    </location>
</feature>
<gene>
    <name evidence="3" type="ORF">UCDDA912_g01076</name>
</gene>
<keyword evidence="4" id="KW-1185">Reference proteome</keyword>
<evidence type="ECO:0000256" key="1">
    <source>
        <dbReference type="SAM" id="MobiDB-lite"/>
    </source>
</evidence>
<evidence type="ECO:0000313" key="3">
    <source>
        <dbReference type="EMBL" id="KKY38941.1"/>
    </source>
</evidence>
<evidence type="ECO:0000313" key="4">
    <source>
        <dbReference type="Proteomes" id="UP000034680"/>
    </source>
</evidence>
<comment type="caution">
    <text evidence="3">The sequence shown here is derived from an EMBL/GenBank/DDBJ whole genome shotgun (WGS) entry which is preliminary data.</text>
</comment>
<feature type="compositionally biased region" description="Polar residues" evidence="1">
    <location>
        <begin position="519"/>
        <end position="535"/>
    </location>
</feature>
<feature type="signal peptide" evidence="2">
    <location>
        <begin position="1"/>
        <end position="19"/>
    </location>
</feature>
<feature type="region of interest" description="Disordered" evidence="1">
    <location>
        <begin position="362"/>
        <end position="454"/>
    </location>
</feature>
<proteinExistence type="predicted"/>
<feature type="compositionally biased region" description="Polar residues" evidence="1">
    <location>
        <begin position="414"/>
        <end position="439"/>
    </location>
</feature>
<dbReference type="Proteomes" id="UP000034680">
    <property type="component" value="Unassembled WGS sequence"/>
</dbReference>
<keyword evidence="2" id="KW-0732">Signal</keyword>
<dbReference type="OrthoDB" id="5102830at2759"/>
<feature type="compositionally biased region" description="Low complexity" evidence="1">
    <location>
        <begin position="400"/>
        <end position="413"/>
    </location>
</feature>
<name>A0A0G2FY19_9PEZI</name>
<dbReference type="EMBL" id="LCUC01000042">
    <property type="protein sequence ID" value="KKY38941.1"/>
    <property type="molecule type" value="Genomic_DNA"/>
</dbReference>
<dbReference type="AlphaFoldDB" id="A0A0G2FY19"/>
<protein>
    <submittedName>
        <fullName evidence="3">Uncharacterized protein</fullName>
    </submittedName>
</protein>
<dbReference type="STRING" id="1214573.A0A0G2FY19"/>
<feature type="region of interest" description="Disordered" evidence="1">
    <location>
        <begin position="642"/>
        <end position="702"/>
    </location>
</feature>
<reference evidence="3 4" key="1">
    <citation type="submission" date="2015-05" db="EMBL/GenBank/DDBJ databases">
        <title>Distinctive expansion of gene families associated with plant cell wall degradation and secondary metabolism in the genomes of grapevine trunk pathogens.</title>
        <authorList>
            <person name="Lawrence D.P."/>
            <person name="Travadon R."/>
            <person name="Rolshausen P.E."/>
            <person name="Baumgartner K."/>
        </authorList>
    </citation>
    <scope>NUCLEOTIDE SEQUENCE [LARGE SCALE GENOMIC DNA]</scope>
    <source>
        <strain evidence="3">DA912</strain>
    </source>
</reference>
<organism evidence="3 4">
    <name type="scientific">Diaporthe ampelina</name>
    <dbReference type="NCBI Taxonomy" id="1214573"/>
    <lineage>
        <taxon>Eukaryota</taxon>
        <taxon>Fungi</taxon>
        <taxon>Dikarya</taxon>
        <taxon>Ascomycota</taxon>
        <taxon>Pezizomycotina</taxon>
        <taxon>Sordariomycetes</taxon>
        <taxon>Sordariomycetidae</taxon>
        <taxon>Diaporthales</taxon>
        <taxon>Diaporthaceae</taxon>
        <taxon>Diaporthe</taxon>
    </lineage>
</organism>
<feature type="compositionally biased region" description="Low complexity" evidence="1">
    <location>
        <begin position="555"/>
        <end position="598"/>
    </location>
</feature>
<evidence type="ECO:0000256" key="2">
    <source>
        <dbReference type="SAM" id="SignalP"/>
    </source>
</evidence>
<feature type="compositionally biased region" description="Low complexity" evidence="1">
    <location>
        <begin position="672"/>
        <end position="699"/>
    </location>
</feature>
<sequence>MHISQYGALLGLLGCAVQANPVKPGSVVVRSPENEARGLLSSLLGGESSSETTSSSSESSYSESSSSSSSSSEESSGGLLSSVTSSSSSSESHSSSYDISRTWENTVLYAGVAAPKTAETDAIQLGLALTEGAFAGSIDLNVEDGFLLNPTVKVDLGGVQTYLKVALDATAGVSESVELMSNLGLELEVPGLAEVGIKAGFALDLIFSASAAIDIESTFNVYFPEGSFLEIDIFSKEIVKQDITGLVVESVPLSIGAEISLAEDIQLDVALRLRTGLAISAELDIVGIDLGAGAEVAIWLDIFKYTTTYSEGSSRSECSAAEVFALTAGVAVELDVEVGELELDLAPSVIITLASSTATTTTVTIGEGSEWQWGWRQTANGNGDGSGASANGTQTGAGSGDESSPDSGSDNSSPQAGSGSPTTTVSLTGSGASRPTSSADPLANGGSALPEGMTTSTLTTTNTYTITSCAASVTNCPNSYTQQIVTSMVVSYTTVCPVTATQTGPAATGGNGGLPSGAAPTSSVAAVTGGSSPTPALSMPGEGGETPMPSAGAHSGSVTAPAVATTPAGPVSVPTPSSPVSLTPYATPSTSTQTIPTTVTTPAPTVVVTEATTVCPVTASQTGQGSKPSGSGVVVTATATGARPSAPVWPSGVAAPSGWSRPSNGTVPRPSGPAATTPTPAATGGNGATPSSPGSQPSSTAVQASGAGKATFGVLAAIAPLLFALV</sequence>